<dbReference type="EMBL" id="CP048744">
    <property type="protein sequence ID" value="QIQ41134.1"/>
    <property type="molecule type" value="Genomic_DNA"/>
</dbReference>
<dbReference type="AlphaFoldDB" id="A0AAJ4KV30"/>
<comment type="similarity">
    <text evidence="2">Belongs to the FliK family.</text>
</comment>
<accession>A0AAJ4KV30</accession>
<dbReference type="InterPro" id="IPR021136">
    <property type="entry name" value="Flagellar_hook_control-like_C"/>
</dbReference>
<name>A0AAJ4KV30_9GAMM</name>
<feature type="domain" description="Flagellar hook-length control protein-like C-terminal" evidence="4">
    <location>
        <begin position="262"/>
        <end position="337"/>
    </location>
</feature>
<evidence type="ECO:0000256" key="2">
    <source>
        <dbReference type="ARBA" id="ARBA00009149"/>
    </source>
</evidence>
<evidence type="ECO:0000256" key="3">
    <source>
        <dbReference type="ARBA" id="ARBA00022795"/>
    </source>
</evidence>
<comment type="function">
    <text evidence="1">Controls the length of the flagellar hook.</text>
</comment>
<dbReference type="Pfam" id="PF02120">
    <property type="entry name" value="Flg_hook"/>
    <property type="match status" value="1"/>
</dbReference>
<dbReference type="Proteomes" id="UP000502374">
    <property type="component" value="Chromosome"/>
</dbReference>
<evidence type="ECO:0000313" key="5">
    <source>
        <dbReference type="EMBL" id="QIQ41134.1"/>
    </source>
</evidence>
<dbReference type="GO" id="GO:0009424">
    <property type="term" value="C:bacterial-type flagellum hook"/>
    <property type="evidence" value="ECO:0007669"/>
    <property type="project" value="InterPro"/>
</dbReference>
<dbReference type="GO" id="GO:0044780">
    <property type="term" value="P:bacterial-type flagellum assembly"/>
    <property type="evidence" value="ECO:0007669"/>
    <property type="project" value="InterPro"/>
</dbReference>
<dbReference type="Gene3D" id="3.30.750.140">
    <property type="match status" value="1"/>
</dbReference>
<gene>
    <name evidence="5" type="ORF">G4B00_00395</name>
</gene>
<dbReference type="InterPro" id="IPR052563">
    <property type="entry name" value="FliK"/>
</dbReference>
<dbReference type="InterPro" id="IPR001635">
    <property type="entry name" value="Flag_hook_Flik"/>
</dbReference>
<evidence type="ECO:0000259" key="4">
    <source>
        <dbReference type="Pfam" id="PF02120"/>
    </source>
</evidence>
<proteinExistence type="inferred from homology"/>
<protein>
    <recommendedName>
        <fullName evidence="4">Flagellar hook-length control protein-like C-terminal domain-containing protein</fullName>
    </recommendedName>
</protein>
<reference evidence="5 6" key="1">
    <citation type="submission" date="2020-02" db="EMBL/GenBank/DDBJ databases">
        <title>Parallel evolution in the integration of a co-obligate aphid symbiosis.</title>
        <authorList>
            <person name="Monnin D."/>
            <person name="Jackson R."/>
            <person name="Kiers E.T."/>
            <person name="Bunker M."/>
            <person name="Ellers J."/>
            <person name="Henry L.M."/>
        </authorList>
    </citation>
    <scope>NUCLEOTIDE SEQUENCE [LARGE SCALE GENOMIC DNA]</scope>
    <source>
        <strain evidence="5">AURT-53B</strain>
    </source>
</reference>
<dbReference type="PRINTS" id="PR01007">
    <property type="entry name" value="FLGHOOKFLIK"/>
</dbReference>
<dbReference type="PANTHER" id="PTHR37533">
    <property type="entry name" value="FLAGELLAR HOOK-LENGTH CONTROL PROTEIN"/>
    <property type="match status" value="1"/>
</dbReference>
<dbReference type="InterPro" id="IPR038610">
    <property type="entry name" value="FliK-like_C_sf"/>
</dbReference>
<organism evidence="5 6">
    <name type="scientific">Buchnera aphidicola</name>
    <name type="common">Aphis urticata</name>
    <dbReference type="NCBI Taxonomy" id="2708353"/>
    <lineage>
        <taxon>Bacteria</taxon>
        <taxon>Pseudomonadati</taxon>
        <taxon>Pseudomonadota</taxon>
        <taxon>Gammaproteobacteria</taxon>
        <taxon>Enterobacterales</taxon>
        <taxon>Erwiniaceae</taxon>
        <taxon>Buchnera</taxon>
    </lineage>
</organism>
<sequence length="377" mass="44058">MILSHLNNIELNKNVLLNSDHNSCSYVANFDFYQAILNECKKNLLNKEIKFDNISTQSKNKDDENMISVNFLVNSLLNVFNTNNIKSSLCIKKNTNIKKEQKKLDQHFKLQSSCSLKNKDKINIEENEKKIKIFKNNELSKYATNVKNEQNKHVLPYNYNMINCVKKSYSKSNLNKSDNLKIIKNKQHSITDSKNFIYFKNNLHNRSNVLASKNAYKNQNSIADINAFNKIDENNFFQLNKKLTYILNNKNNLQWKKAISQQVLLSISNKENKAEIRLKPIFLGSIYVEIKIKDNQVKLKFISDHIEVKNFLNHCIPFLKDSLIKNGIFLKKVNISSFLNSKKNKNLFISKYIPKISNAMKEFHINLTQKKIVDMYV</sequence>
<dbReference type="CDD" id="cd17470">
    <property type="entry name" value="T3SS_Flik_C"/>
    <property type="match status" value="1"/>
</dbReference>
<evidence type="ECO:0000256" key="1">
    <source>
        <dbReference type="ARBA" id="ARBA00003944"/>
    </source>
</evidence>
<keyword evidence="3" id="KW-1005">Bacterial flagellum biogenesis</keyword>
<dbReference type="PANTHER" id="PTHR37533:SF2">
    <property type="entry name" value="FLAGELLAR HOOK-LENGTH CONTROL PROTEIN"/>
    <property type="match status" value="1"/>
</dbReference>
<evidence type="ECO:0000313" key="6">
    <source>
        <dbReference type="Proteomes" id="UP000502374"/>
    </source>
</evidence>